<evidence type="ECO:0000256" key="5">
    <source>
        <dbReference type="PIRNR" id="PIRNR015952"/>
    </source>
</evidence>
<evidence type="ECO:0000313" key="7">
    <source>
        <dbReference type="EMBL" id="KAK4030057.1"/>
    </source>
</evidence>
<name>A0ABR0AY41_9CRUS</name>
<evidence type="ECO:0000256" key="1">
    <source>
        <dbReference type="ARBA" id="ARBA00004604"/>
    </source>
</evidence>
<evidence type="ECO:0000256" key="4">
    <source>
        <dbReference type="ARBA" id="ARBA00023242"/>
    </source>
</evidence>
<feature type="region of interest" description="Disordered" evidence="6">
    <location>
        <begin position="219"/>
        <end position="251"/>
    </location>
</feature>
<dbReference type="PIRSF" id="PIRSF015952">
    <property type="entry name" value="U3snoRNP11"/>
    <property type="match status" value="1"/>
</dbReference>
<comment type="similarity">
    <text evidence="2 5">Belongs to the UTP11 family.</text>
</comment>
<keyword evidence="4 5" id="KW-0539">Nucleus</keyword>
<dbReference type="PANTHER" id="PTHR12838:SF0">
    <property type="entry name" value="U3 SMALL NUCLEOLAR RNA-ASSOCIATED PROTEIN 11-RELATED"/>
    <property type="match status" value="1"/>
</dbReference>
<evidence type="ECO:0000256" key="3">
    <source>
        <dbReference type="ARBA" id="ARBA00022552"/>
    </source>
</evidence>
<comment type="function">
    <text evidence="5">Involved in nucleolar processing of pre-18S ribosomal RNA.</text>
</comment>
<evidence type="ECO:0000313" key="8">
    <source>
        <dbReference type="Proteomes" id="UP001234178"/>
    </source>
</evidence>
<dbReference type="InterPro" id="IPR007144">
    <property type="entry name" value="SSU_processome_Utp11"/>
</dbReference>
<dbReference type="PANTHER" id="PTHR12838">
    <property type="entry name" value="U3 SMALL NUCLEOLAR RNA-ASSOCIATED PROTEIN 11"/>
    <property type="match status" value="1"/>
</dbReference>
<feature type="region of interest" description="Disordered" evidence="6">
    <location>
        <begin position="1"/>
        <end position="26"/>
    </location>
</feature>
<protein>
    <recommendedName>
        <fullName evidence="5">U3 small nucleolar RNA-associated protein 11</fullName>
        <shortName evidence="5">U3 snoRNA-associated protein 11</shortName>
    </recommendedName>
</protein>
<organism evidence="7 8">
    <name type="scientific">Daphnia magna</name>
    <dbReference type="NCBI Taxonomy" id="35525"/>
    <lineage>
        <taxon>Eukaryota</taxon>
        <taxon>Metazoa</taxon>
        <taxon>Ecdysozoa</taxon>
        <taxon>Arthropoda</taxon>
        <taxon>Crustacea</taxon>
        <taxon>Branchiopoda</taxon>
        <taxon>Diplostraca</taxon>
        <taxon>Cladocera</taxon>
        <taxon>Anomopoda</taxon>
        <taxon>Daphniidae</taxon>
        <taxon>Daphnia</taxon>
    </lineage>
</organism>
<reference evidence="7 8" key="1">
    <citation type="journal article" date="2023" name="Nucleic Acids Res.">
        <title>The hologenome of Daphnia magna reveals possible DNA methylation and microbiome-mediated evolution of the host genome.</title>
        <authorList>
            <person name="Chaturvedi A."/>
            <person name="Li X."/>
            <person name="Dhandapani V."/>
            <person name="Marshall H."/>
            <person name="Kissane S."/>
            <person name="Cuenca-Cambronero M."/>
            <person name="Asole G."/>
            <person name="Calvet F."/>
            <person name="Ruiz-Romero M."/>
            <person name="Marangio P."/>
            <person name="Guigo R."/>
            <person name="Rago D."/>
            <person name="Mirbahai L."/>
            <person name="Eastwood N."/>
            <person name="Colbourne J.K."/>
            <person name="Zhou J."/>
            <person name="Mallon E."/>
            <person name="Orsini L."/>
        </authorList>
    </citation>
    <scope>NUCLEOTIDE SEQUENCE [LARGE SCALE GENOMIC DNA]</scope>
    <source>
        <strain evidence="7">LRV0_1</strain>
    </source>
</reference>
<accession>A0ABR0AY41</accession>
<proteinExistence type="inferred from homology"/>
<dbReference type="EMBL" id="JAOYFB010000039">
    <property type="protein sequence ID" value="KAK4030057.1"/>
    <property type="molecule type" value="Genomic_DNA"/>
</dbReference>
<evidence type="ECO:0000256" key="6">
    <source>
        <dbReference type="SAM" id="MobiDB-lite"/>
    </source>
</evidence>
<gene>
    <name evidence="7" type="ORF">OUZ56_023015</name>
</gene>
<dbReference type="Proteomes" id="UP001234178">
    <property type="component" value="Unassembled WGS sequence"/>
</dbReference>
<comment type="subunit">
    <text evidence="5">Component of the ribosomal small subunit (SSU) processome.</text>
</comment>
<comment type="subcellular location">
    <subcellularLocation>
        <location evidence="1 5">Nucleus</location>
        <location evidence="1 5">Nucleolus</location>
    </subcellularLocation>
</comment>
<evidence type="ECO:0000256" key="2">
    <source>
        <dbReference type="ARBA" id="ARBA00008105"/>
    </source>
</evidence>
<sequence>MASLRNAFKSNKAHRERHQPEARAHLGFLEKKKDYRERARDFNEKKGALKGLHKRALNKNPDEFYFHMIRSRMEEGEHVETPKEEECTPEQLKLMQTQDLKYIAHKRLVESKKIDKLQAQLHLVDAEKPNNHVFFVDTKEEAKNLNVAERLQTHPSLLSRKSNRPRLEDLKKMDLSKILNDETTENVAEERMKSYRQLEKRIAREKQLMVAQQKMEMKKMLRAKSCKPPVRIAPGTKSTPPIYKWKHERKR</sequence>
<keyword evidence="3 5" id="KW-0698">rRNA processing</keyword>
<comment type="caution">
    <text evidence="7">The sequence shown here is derived from an EMBL/GenBank/DDBJ whole genome shotgun (WGS) entry which is preliminary data.</text>
</comment>
<dbReference type="Pfam" id="PF03998">
    <property type="entry name" value="Utp11"/>
    <property type="match status" value="1"/>
</dbReference>
<keyword evidence="8" id="KW-1185">Reference proteome</keyword>